<dbReference type="Proteomes" id="UP000324222">
    <property type="component" value="Unassembled WGS sequence"/>
</dbReference>
<feature type="region of interest" description="Disordered" evidence="1">
    <location>
        <begin position="1"/>
        <end position="37"/>
    </location>
</feature>
<evidence type="ECO:0000313" key="3">
    <source>
        <dbReference type="Proteomes" id="UP000324222"/>
    </source>
</evidence>
<dbReference type="EMBL" id="VSRR010001681">
    <property type="protein sequence ID" value="MPC27012.1"/>
    <property type="molecule type" value="Genomic_DNA"/>
</dbReference>
<proteinExistence type="predicted"/>
<keyword evidence="3" id="KW-1185">Reference proteome</keyword>
<gene>
    <name evidence="2" type="ORF">E2C01_020164</name>
</gene>
<sequence>MHPGGDQQQHNHHHHHHSYATPKSDPLLHAEAVPHEPRALNTTTTIFVFCNNLLRETKVWMGGGHDDTQLEDDDVSF</sequence>
<evidence type="ECO:0000256" key="1">
    <source>
        <dbReference type="SAM" id="MobiDB-lite"/>
    </source>
</evidence>
<evidence type="ECO:0000313" key="2">
    <source>
        <dbReference type="EMBL" id="MPC27012.1"/>
    </source>
</evidence>
<protein>
    <submittedName>
        <fullName evidence="2">Uncharacterized protein</fullName>
    </submittedName>
</protein>
<organism evidence="2 3">
    <name type="scientific">Portunus trituberculatus</name>
    <name type="common">Swimming crab</name>
    <name type="synonym">Neptunus trituberculatus</name>
    <dbReference type="NCBI Taxonomy" id="210409"/>
    <lineage>
        <taxon>Eukaryota</taxon>
        <taxon>Metazoa</taxon>
        <taxon>Ecdysozoa</taxon>
        <taxon>Arthropoda</taxon>
        <taxon>Crustacea</taxon>
        <taxon>Multicrustacea</taxon>
        <taxon>Malacostraca</taxon>
        <taxon>Eumalacostraca</taxon>
        <taxon>Eucarida</taxon>
        <taxon>Decapoda</taxon>
        <taxon>Pleocyemata</taxon>
        <taxon>Brachyura</taxon>
        <taxon>Eubrachyura</taxon>
        <taxon>Portunoidea</taxon>
        <taxon>Portunidae</taxon>
        <taxon>Portuninae</taxon>
        <taxon>Portunus</taxon>
    </lineage>
</organism>
<dbReference type="AlphaFoldDB" id="A0A5B7DZ33"/>
<feature type="compositionally biased region" description="Basic and acidic residues" evidence="1">
    <location>
        <begin position="26"/>
        <end position="37"/>
    </location>
</feature>
<accession>A0A5B7DZ33</accession>
<reference evidence="2 3" key="1">
    <citation type="submission" date="2019-05" db="EMBL/GenBank/DDBJ databases">
        <title>Another draft genome of Portunus trituberculatus and its Hox gene families provides insights of decapod evolution.</title>
        <authorList>
            <person name="Jeong J.-H."/>
            <person name="Song I."/>
            <person name="Kim S."/>
            <person name="Choi T."/>
            <person name="Kim D."/>
            <person name="Ryu S."/>
            <person name="Kim W."/>
        </authorList>
    </citation>
    <scope>NUCLEOTIDE SEQUENCE [LARGE SCALE GENOMIC DNA]</scope>
    <source>
        <tissue evidence="2">Muscle</tissue>
    </source>
</reference>
<comment type="caution">
    <text evidence="2">The sequence shown here is derived from an EMBL/GenBank/DDBJ whole genome shotgun (WGS) entry which is preliminary data.</text>
</comment>
<name>A0A5B7DZ33_PORTR</name>